<dbReference type="EMBL" id="CP023747">
    <property type="protein sequence ID" value="QEV39358.1"/>
    <property type="molecule type" value="Genomic_DNA"/>
</dbReference>
<feature type="compositionally biased region" description="Basic and acidic residues" evidence="1">
    <location>
        <begin position="81"/>
        <end position="92"/>
    </location>
</feature>
<feature type="transmembrane region" description="Helical" evidence="2">
    <location>
        <begin position="20"/>
        <end position="38"/>
    </location>
</feature>
<organism evidence="3 4">
    <name type="scientific">Streptomyces nodosus</name>
    <dbReference type="NCBI Taxonomy" id="40318"/>
    <lineage>
        <taxon>Bacteria</taxon>
        <taxon>Bacillati</taxon>
        <taxon>Actinomycetota</taxon>
        <taxon>Actinomycetes</taxon>
        <taxon>Kitasatosporales</taxon>
        <taxon>Streptomycetaceae</taxon>
        <taxon>Streptomyces</taxon>
    </lineage>
</organism>
<evidence type="ECO:0000256" key="1">
    <source>
        <dbReference type="SAM" id="MobiDB-lite"/>
    </source>
</evidence>
<dbReference type="OrthoDB" id="4336991at2"/>
<protein>
    <submittedName>
        <fullName evidence="3">Uncharacterized protein</fullName>
    </submittedName>
</protein>
<name>A0A5P2W110_9ACTN</name>
<keyword evidence="2" id="KW-0812">Transmembrane</keyword>
<feature type="region of interest" description="Disordered" evidence="1">
    <location>
        <begin position="81"/>
        <end position="142"/>
    </location>
</feature>
<dbReference type="Proteomes" id="UP000325763">
    <property type="component" value="Chromosome"/>
</dbReference>
<sequence>MSGPHTDPQPSPEQDTARQVVGWAAFCCALVPLVLVWYGTSWAGAISATLGLSSVTAGCRALLRQSERGAAQLRAAALRDAPRGEAPLRRAEPGSGVRRVEPLGGGTPGTVGHVTYRRPHGWTDPTGAHRGGRRAEGNAPVR</sequence>
<dbReference type="KEGG" id="snq:CP978_12955"/>
<keyword evidence="2" id="KW-0472">Membrane</keyword>
<evidence type="ECO:0000313" key="4">
    <source>
        <dbReference type="Proteomes" id="UP000325763"/>
    </source>
</evidence>
<dbReference type="RefSeq" id="WP_079162115.1">
    <property type="nucleotide sequence ID" value="NZ_CP009313.1"/>
</dbReference>
<keyword evidence="2" id="KW-1133">Transmembrane helix</keyword>
<evidence type="ECO:0000256" key="2">
    <source>
        <dbReference type="SAM" id="Phobius"/>
    </source>
</evidence>
<accession>A0A5P2W110</accession>
<gene>
    <name evidence="3" type="ORF">CP978_12955</name>
</gene>
<evidence type="ECO:0000313" key="3">
    <source>
        <dbReference type="EMBL" id="QEV39358.1"/>
    </source>
</evidence>
<dbReference type="AlphaFoldDB" id="A0A5P2W110"/>
<reference evidence="3 4" key="1">
    <citation type="submission" date="2017-09" db="EMBL/GenBank/DDBJ databases">
        <title>Streptomyces genome completion.</title>
        <authorList>
            <person name="Lee N."/>
            <person name="Cho B.-K."/>
        </authorList>
    </citation>
    <scope>NUCLEOTIDE SEQUENCE [LARGE SCALE GENOMIC DNA]</scope>
    <source>
        <strain evidence="3 4">ATCC 14899</strain>
    </source>
</reference>
<proteinExistence type="predicted"/>